<dbReference type="Proteomes" id="UP001151582">
    <property type="component" value="Unassembled WGS sequence"/>
</dbReference>
<sequence length="315" mass="36244">MARISIWLLATVAAVNLASAVPMPGENDSTAKAFLQHDSEQTTMPSGGTALQSAQQLTPLERKEKNIKALTKLRSFLGLPTDETESVNLIALRTLLDGAQFEFRDMIYKFNTWIRSDSKGRETKEREYPDLFKGYTPPPTSALVYDNPWFKEPYSTGYIKLSDIKHGLFKIVGRYKTPSIIEIVKLLLQTSTGEYLWRDFLFIGDIPLDEMNLVSNFWSLFHQGLAQPKHYRSMHHQFWFEVICDSRPKELQYYLTNMLVFDVIPLLISRKLYDNVDGALELASGISQLEEFTGYVGAYYDEDYRDNAPNYHEFM</sequence>
<evidence type="ECO:0000256" key="1">
    <source>
        <dbReference type="SAM" id="SignalP"/>
    </source>
</evidence>
<keyword evidence="1" id="KW-0732">Signal</keyword>
<protein>
    <submittedName>
        <fullName evidence="2">Uncharacterized protein</fullName>
    </submittedName>
</protein>
<feature type="chain" id="PRO_5040948434" evidence="1">
    <location>
        <begin position="21"/>
        <end position="315"/>
    </location>
</feature>
<name>A0A9W8B1T9_9FUNG</name>
<reference evidence="2" key="1">
    <citation type="submission" date="2022-07" db="EMBL/GenBank/DDBJ databases">
        <title>Phylogenomic reconstructions and comparative analyses of Kickxellomycotina fungi.</title>
        <authorList>
            <person name="Reynolds N.K."/>
            <person name="Stajich J.E."/>
            <person name="Barry K."/>
            <person name="Grigoriev I.V."/>
            <person name="Crous P."/>
            <person name="Smith M.E."/>
        </authorList>
    </citation>
    <scope>NUCLEOTIDE SEQUENCE</scope>
    <source>
        <strain evidence="2">RSA 567</strain>
    </source>
</reference>
<evidence type="ECO:0000313" key="2">
    <source>
        <dbReference type="EMBL" id="KAJ1971511.1"/>
    </source>
</evidence>
<organism evidence="2 3">
    <name type="scientific">Dimargaris verticillata</name>
    <dbReference type="NCBI Taxonomy" id="2761393"/>
    <lineage>
        <taxon>Eukaryota</taxon>
        <taxon>Fungi</taxon>
        <taxon>Fungi incertae sedis</taxon>
        <taxon>Zoopagomycota</taxon>
        <taxon>Kickxellomycotina</taxon>
        <taxon>Dimargaritomycetes</taxon>
        <taxon>Dimargaritales</taxon>
        <taxon>Dimargaritaceae</taxon>
        <taxon>Dimargaris</taxon>
    </lineage>
</organism>
<dbReference type="AlphaFoldDB" id="A0A9W8B1T9"/>
<gene>
    <name evidence="2" type="ORF">H4R34_005721</name>
</gene>
<keyword evidence="3" id="KW-1185">Reference proteome</keyword>
<proteinExistence type="predicted"/>
<evidence type="ECO:0000313" key="3">
    <source>
        <dbReference type="Proteomes" id="UP001151582"/>
    </source>
</evidence>
<dbReference type="EMBL" id="JANBQB010001348">
    <property type="protein sequence ID" value="KAJ1971511.1"/>
    <property type="molecule type" value="Genomic_DNA"/>
</dbReference>
<feature type="non-terminal residue" evidence="2">
    <location>
        <position position="1"/>
    </location>
</feature>
<accession>A0A9W8B1T9</accession>
<comment type="caution">
    <text evidence="2">The sequence shown here is derived from an EMBL/GenBank/DDBJ whole genome shotgun (WGS) entry which is preliminary data.</text>
</comment>
<feature type="signal peptide" evidence="1">
    <location>
        <begin position="1"/>
        <end position="20"/>
    </location>
</feature>